<dbReference type="PANTHER" id="PTHR35561:SF1">
    <property type="entry name" value="RNA 2',3'-CYCLIC PHOSPHODIESTERASE"/>
    <property type="match status" value="1"/>
</dbReference>
<dbReference type="KEGG" id="bacg:D2962_07755"/>
<dbReference type="GO" id="GO:0004113">
    <property type="term" value="F:2',3'-cyclic-nucleotide 3'-phosphodiesterase activity"/>
    <property type="evidence" value="ECO:0007669"/>
    <property type="project" value="InterPro"/>
</dbReference>
<accession>A0A3G2R513</accession>
<dbReference type="NCBIfam" id="TIGR02258">
    <property type="entry name" value="2_5_ligase"/>
    <property type="match status" value="1"/>
</dbReference>
<dbReference type="HAMAP" id="MF_01940">
    <property type="entry name" value="RNA_CPDase"/>
    <property type="match status" value="1"/>
</dbReference>
<comment type="function">
    <text evidence="2">Hydrolyzes RNA 2',3'-cyclic phosphodiester to an RNA 2'-phosphomonoester.</text>
</comment>
<dbReference type="AlphaFoldDB" id="A0A3G2R513"/>
<dbReference type="Gene3D" id="3.90.1140.10">
    <property type="entry name" value="Cyclic phosphodiesterase"/>
    <property type="match status" value="1"/>
</dbReference>
<feature type="active site" description="Proton donor" evidence="2">
    <location>
        <position position="45"/>
    </location>
</feature>
<evidence type="ECO:0000313" key="4">
    <source>
        <dbReference type="Proteomes" id="UP000280960"/>
    </source>
</evidence>
<feature type="short sequence motif" description="HXTX 1" evidence="2">
    <location>
        <begin position="45"/>
        <end position="48"/>
    </location>
</feature>
<evidence type="ECO:0000313" key="3">
    <source>
        <dbReference type="EMBL" id="AYO30530.1"/>
    </source>
</evidence>
<name>A0A3G2R513_9FIRM</name>
<keyword evidence="4" id="KW-1185">Reference proteome</keyword>
<feature type="active site" description="Proton acceptor" evidence="2">
    <location>
        <position position="131"/>
    </location>
</feature>
<dbReference type="EMBL" id="CP033169">
    <property type="protein sequence ID" value="AYO30530.1"/>
    <property type="molecule type" value="Genomic_DNA"/>
</dbReference>
<keyword evidence="1 2" id="KW-0378">Hydrolase</keyword>
<proteinExistence type="inferred from homology"/>
<dbReference type="SUPFAM" id="SSF55144">
    <property type="entry name" value="LigT-like"/>
    <property type="match status" value="1"/>
</dbReference>
<protein>
    <recommendedName>
        <fullName evidence="2">RNA 2',3'-cyclic phosphodiesterase</fullName>
        <shortName evidence="2">RNA 2',3'-CPDase</shortName>
        <ecNumber evidence="2">3.1.4.58</ecNumber>
    </recommendedName>
</protein>
<organism evidence="3 4">
    <name type="scientific">Biomaibacter acetigenes</name>
    <dbReference type="NCBI Taxonomy" id="2316383"/>
    <lineage>
        <taxon>Bacteria</taxon>
        <taxon>Bacillati</taxon>
        <taxon>Bacillota</taxon>
        <taxon>Clostridia</taxon>
        <taxon>Thermosediminibacterales</taxon>
        <taxon>Tepidanaerobacteraceae</taxon>
        <taxon>Biomaibacter</taxon>
    </lineage>
</organism>
<sequence length="188" mass="21469">MNSLRCFISIELNPIVKKDAEDYIKNLLPNDFFRSIKWVKPDNMHITLVFLGETQLDSLTQITHVMESVSNKYDPFPINLSGSGFFPNVREPRVFWIGIEKTPILYALKKEIDAGLTKLSLGFDRKPFSPHLTIGRFKSAPNSKQHINSLPDFKASFMAEKISLVESKLFKEGPLYTDIFTCPLKKSV</sequence>
<comment type="catalytic activity">
    <reaction evidence="2">
        <text>a 3'-end 2',3'-cyclophospho-ribonucleotide-RNA + H2O = a 3'-end 2'-phospho-ribonucleotide-RNA + H(+)</text>
        <dbReference type="Rhea" id="RHEA:11828"/>
        <dbReference type="Rhea" id="RHEA-COMP:10464"/>
        <dbReference type="Rhea" id="RHEA-COMP:17353"/>
        <dbReference type="ChEBI" id="CHEBI:15377"/>
        <dbReference type="ChEBI" id="CHEBI:15378"/>
        <dbReference type="ChEBI" id="CHEBI:83064"/>
        <dbReference type="ChEBI" id="CHEBI:173113"/>
        <dbReference type="EC" id="3.1.4.58"/>
    </reaction>
</comment>
<evidence type="ECO:0000256" key="2">
    <source>
        <dbReference type="HAMAP-Rule" id="MF_01940"/>
    </source>
</evidence>
<dbReference type="InterPro" id="IPR009097">
    <property type="entry name" value="Cyclic_Pdiesterase"/>
</dbReference>
<dbReference type="PANTHER" id="PTHR35561">
    <property type="entry name" value="RNA 2',3'-CYCLIC PHOSPHODIESTERASE"/>
    <property type="match status" value="1"/>
</dbReference>
<dbReference type="Proteomes" id="UP000280960">
    <property type="component" value="Chromosome"/>
</dbReference>
<dbReference type="EC" id="3.1.4.58" evidence="2"/>
<feature type="short sequence motif" description="HXTX 2" evidence="2">
    <location>
        <begin position="131"/>
        <end position="134"/>
    </location>
</feature>
<dbReference type="Pfam" id="PF13563">
    <property type="entry name" value="2_5_RNA_ligase2"/>
    <property type="match status" value="1"/>
</dbReference>
<dbReference type="GO" id="GO:0008664">
    <property type="term" value="F:RNA 2',3'-cyclic 3'-phosphodiesterase activity"/>
    <property type="evidence" value="ECO:0007669"/>
    <property type="project" value="UniProtKB-EC"/>
</dbReference>
<evidence type="ECO:0000256" key="1">
    <source>
        <dbReference type="ARBA" id="ARBA00022801"/>
    </source>
</evidence>
<dbReference type="InterPro" id="IPR004175">
    <property type="entry name" value="RNA_CPDase"/>
</dbReference>
<gene>
    <name evidence="3" type="primary">thpR</name>
    <name evidence="3" type="ORF">D2962_07755</name>
</gene>
<reference evidence="3 4" key="1">
    <citation type="submission" date="2018-10" db="EMBL/GenBank/DDBJ databases">
        <authorList>
            <person name="Zhang X."/>
        </authorList>
    </citation>
    <scope>NUCLEOTIDE SEQUENCE [LARGE SCALE GENOMIC DNA]</scope>
    <source>
        <strain evidence="3 4">SK-G1</strain>
    </source>
</reference>
<comment type="similarity">
    <text evidence="2">Belongs to the 2H phosphoesterase superfamily. ThpR family.</text>
</comment>
<dbReference type="RefSeq" id="WP_120767687.1">
    <property type="nucleotide sequence ID" value="NZ_CP033169.1"/>
</dbReference>